<evidence type="ECO:0000313" key="2">
    <source>
        <dbReference type="Proteomes" id="UP000182130"/>
    </source>
</evidence>
<keyword evidence="2" id="KW-1185">Reference proteome</keyword>
<gene>
    <name evidence="1" type="ORF">SAMN05216555_102276</name>
</gene>
<dbReference type="AlphaFoldDB" id="A0A1G8KLA5"/>
<evidence type="ECO:0000313" key="1">
    <source>
        <dbReference type="EMBL" id="SDI43670.1"/>
    </source>
</evidence>
<sequence>MRNQSCTAASDGSWTFKGTLVNDTGVAKTYTVAVAVTIGAAVQGHALITETVQPGKSADVSAKDFAHTTGQAGSCEPVVSAEDAQ</sequence>
<name>A0A1G8KLA5_9MICC</name>
<dbReference type="Proteomes" id="UP000182130">
    <property type="component" value="Unassembled WGS sequence"/>
</dbReference>
<proteinExistence type="predicted"/>
<dbReference type="RefSeq" id="WP_074587003.1">
    <property type="nucleotide sequence ID" value="NZ_FNEI01000002.1"/>
</dbReference>
<dbReference type="EMBL" id="FNEI01000002">
    <property type="protein sequence ID" value="SDI43670.1"/>
    <property type="molecule type" value="Genomic_DNA"/>
</dbReference>
<organism evidence="1 2">
    <name type="scientific">Arthrobacter cupressi</name>
    <dbReference type="NCBI Taxonomy" id="1045773"/>
    <lineage>
        <taxon>Bacteria</taxon>
        <taxon>Bacillati</taxon>
        <taxon>Actinomycetota</taxon>
        <taxon>Actinomycetes</taxon>
        <taxon>Micrococcales</taxon>
        <taxon>Micrococcaceae</taxon>
        <taxon>Arthrobacter</taxon>
    </lineage>
</organism>
<accession>A0A1G8KLA5</accession>
<dbReference type="OrthoDB" id="4948302at2"/>
<protein>
    <submittedName>
        <fullName evidence="1">Uncharacterized protein</fullName>
    </submittedName>
</protein>
<reference evidence="2" key="1">
    <citation type="submission" date="2016-10" db="EMBL/GenBank/DDBJ databases">
        <authorList>
            <person name="Varghese N."/>
            <person name="Submissions S."/>
        </authorList>
    </citation>
    <scope>NUCLEOTIDE SEQUENCE [LARGE SCALE GENOMIC DNA]</scope>
    <source>
        <strain evidence="2">CGMCC 1.10783</strain>
    </source>
</reference>